<organism evidence="2 3">
    <name type="scientific">Campylobacter cuniculorum DSM 23162 = LMG 24588</name>
    <dbReference type="NCBI Taxonomy" id="1121267"/>
    <lineage>
        <taxon>Bacteria</taxon>
        <taxon>Pseudomonadati</taxon>
        <taxon>Campylobacterota</taxon>
        <taxon>Epsilonproteobacteria</taxon>
        <taxon>Campylobacterales</taxon>
        <taxon>Campylobacteraceae</taxon>
        <taxon>Campylobacter</taxon>
    </lineage>
</organism>
<dbReference type="SUPFAM" id="SSF101498">
    <property type="entry name" value="Anti-sigma factor FlgM"/>
    <property type="match status" value="1"/>
</dbReference>
<gene>
    <name evidence="2" type="primary">flgM</name>
    <name evidence="2" type="ORF">CCUN_0348</name>
</gene>
<dbReference type="STRING" id="1121267.CCUN_0348"/>
<protein>
    <submittedName>
        <fullName evidence="2">Anti-sigma factor FlgM</fullName>
    </submittedName>
</protein>
<dbReference type="Pfam" id="PF04316">
    <property type="entry name" value="FlgM"/>
    <property type="match status" value="1"/>
</dbReference>
<dbReference type="Proteomes" id="UP000192902">
    <property type="component" value="Chromosome"/>
</dbReference>
<dbReference type="AlphaFoldDB" id="A0A1W6BV78"/>
<dbReference type="OrthoDB" id="5340044at2"/>
<evidence type="ECO:0000313" key="2">
    <source>
        <dbReference type="EMBL" id="ARJ56000.1"/>
    </source>
</evidence>
<name>A0A1W6BV78_9BACT</name>
<feature type="domain" description="Anti-sigma-28 factor FlgM C-terminal" evidence="1">
    <location>
        <begin position="24"/>
        <end position="61"/>
    </location>
</feature>
<sequence length="65" mass="7164">MINSIQQSYVANAALNTNKTDKETKINETQKMENDKVSKIAQEVKDGTYKIDLKATASAMADSLI</sequence>
<dbReference type="InterPro" id="IPR035890">
    <property type="entry name" value="Anti-sigma-28_factor_FlgM_sf"/>
</dbReference>
<dbReference type="InterPro" id="IPR031316">
    <property type="entry name" value="FlgM_C"/>
</dbReference>
<evidence type="ECO:0000259" key="1">
    <source>
        <dbReference type="Pfam" id="PF04316"/>
    </source>
</evidence>
<dbReference type="RefSeq" id="WP_027305230.1">
    <property type="nucleotide sequence ID" value="NZ_CP020867.1"/>
</dbReference>
<dbReference type="eggNOG" id="ENOG50319AU">
    <property type="taxonomic scope" value="Bacteria"/>
</dbReference>
<dbReference type="KEGG" id="ccun:CCUN_0348"/>
<reference evidence="2 3" key="1">
    <citation type="submission" date="2017-04" db="EMBL/GenBank/DDBJ databases">
        <title>Complete genome sequence of the Campylobacter cuniculorum type strain LMG24588.</title>
        <authorList>
            <person name="Miller W.G."/>
            <person name="Yee E."/>
            <person name="Revez J."/>
            <person name="Bono J.L."/>
            <person name="Rossi M."/>
        </authorList>
    </citation>
    <scope>NUCLEOTIDE SEQUENCE [LARGE SCALE GENOMIC DNA]</scope>
    <source>
        <strain evidence="2 3">LMG 24588</strain>
    </source>
</reference>
<evidence type="ECO:0000313" key="3">
    <source>
        <dbReference type="Proteomes" id="UP000192902"/>
    </source>
</evidence>
<proteinExistence type="predicted"/>
<dbReference type="EMBL" id="CP020867">
    <property type="protein sequence ID" value="ARJ56000.1"/>
    <property type="molecule type" value="Genomic_DNA"/>
</dbReference>
<accession>A0A1W6BV78</accession>